<reference evidence="2" key="1">
    <citation type="submission" date="2018-05" db="EMBL/GenBank/DDBJ databases">
        <title>Draft genome of Mucuna pruriens seed.</title>
        <authorList>
            <person name="Nnadi N.E."/>
            <person name="Vos R."/>
            <person name="Hasami M.H."/>
            <person name="Devisetty U.K."/>
            <person name="Aguiy J.C."/>
        </authorList>
    </citation>
    <scope>NUCLEOTIDE SEQUENCE [LARGE SCALE GENOMIC DNA]</scope>
    <source>
        <strain evidence="2">JCA_2017</strain>
    </source>
</reference>
<keyword evidence="3" id="KW-1185">Reference proteome</keyword>
<evidence type="ECO:0000313" key="2">
    <source>
        <dbReference type="EMBL" id="RDX81465.1"/>
    </source>
</evidence>
<feature type="region of interest" description="Disordered" evidence="1">
    <location>
        <begin position="39"/>
        <end position="70"/>
    </location>
</feature>
<dbReference type="AlphaFoldDB" id="A0A371FSY8"/>
<dbReference type="Proteomes" id="UP000257109">
    <property type="component" value="Unassembled WGS sequence"/>
</dbReference>
<evidence type="ECO:0000313" key="3">
    <source>
        <dbReference type="Proteomes" id="UP000257109"/>
    </source>
</evidence>
<gene>
    <name evidence="2" type="ORF">CR513_37858</name>
</gene>
<accession>A0A371FSY8</accession>
<protein>
    <submittedName>
        <fullName evidence="2">Uncharacterized protein</fullName>
    </submittedName>
</protein>
<proteinExistence type="predicted"/>
<feature type="non-terminal residue" evidence="2">
    <location>
        <position position="1"/>
    </location>
</feature>
<comment type="caution">
    <text evidence="2">The sequence shown here is derived from an EMBL/GenBank/DDBJ whole genome shotgun (WGS) entry which is preliminary data.</text>
</comment>
<organism evidence="2 3">
    <name type="scientific">Mucuna pruriens</name>
    <name type="common">Velvet bean</name>
    <name type="synonym">Dolichos pruriens</name>
    <dbReference type="NCBI Taxonomy" id="157652"/>
    <lineage>
        <taxon>Eukaryota</taxon>
        <taxon>Viridiplantae</taxon>
        <taxon>Streptophyta</taxon>
        <taxon>Embryophyta</taxon>
        <taxon>Tracheophyta</taxon>
        <taxon>Spermatophyta</taxon>
        <taxon>Magnoliopsida</taxon>
        <taxon>eudicotyledons</taxon>
        <taxon>Gunneridae</taxon>
        <taxon>Pentapetalae</taxon>
        <taxon>rosids</taxon>
        <taxon>fabids</taxon>
        <taxon>Fabales</taxon>
        <taxon>Fabaceae</taxon>
        <taxon>Papilionoideae</taxon>
        <taxon>50 kb inversion clade</taxon>
        <taxon>NPAAA clade</taxon>
        <taxon>indigoferoid/millettioid clade</taxon>
        <taxon>Phaseoleae</taxon>
        <taxon>Mucuna</taxon>
    </lineage>
</organism>
<sequence length="70" mass="7911">MDESEKGMMMMMMMMIMMIRNAVKDEDGFKGSSVRAMNHFLSDGENKPDSKNMNVTQQEGAELSPRSTQS</sequence>
<evidence type="ECO:0000256" key="1">
    <source>
        <dbReference type="SAM" id="MobiDB-lite"/>
    </source>
</evidence>
<feature type="compositionally biased region" description="Polar residues" evidence="1">
    <location>
        <begin position="51"/>
        <end position="70"/>
    </location>
</feature>
<dbReference type="EMBL" id="QJKJ01007922">
    <property type="protein sequence ID" value="RDX81465.1"/>
    <property type="molecule type" value="Genomic_DNA"/>
</dbReference>
<name>A0A371FSY8_MUCPR</name>